<dbReference type="InterPro" id="IPR001179">
    <property type="entry name" value="PPIase_FKBP_dom"/>
</dbReference>
<dbReference type="PANTHER" id="PTHR43811">
    <property type="entry name" value="FKBP-TYPE PEPTIDYL-PROLYL CIS-TRANS ISOMERASE FKPA"/>
    <property type="match status" value="1"/>
</dbReference>
<dbReference type="SUPFAM" id="SSF54534">
    <property type="entry name" value="FKBP-like"/>
    <property type="match status" value="1"/>
</dbReference>
<dbReference type="PROSITE" id="PS50059">
    <property type="entry name" value="FKBP_PPIASE"/>
    <property type="match status" value="1"/>
</dbReference>
<protein>
    <recommendedName>
        <fullName evidence="2 5">peptidylprolyl isomerase</fullName>
        <ecNumber evidence="2 5">5.2.1.8</ecNumber>
    </recommendedName>
</protein>
<evidence type="ECO:0000256" key="3">
    <source>
        <dbReference type="ARBA" id="ARBA00023110"/>
    </source>
</evidence>
<evidence type="ECO:0000259" key="6">
    <source>
        <dbReference type="PROSITE" id="PS50059"/>
    </source>
</evidence>
<organism evidence="7 8">
    <name type="scientific">Durio zibethinus</name>
    <name type="common">Durian</name>
    <dbReference type="NCBI Taxonomy" id="66656"/>
    <lineage>
        <taxon>Eukaryota</taxon>
        <taxon>Viridiplantae</taxon>
        <taxon>Streptophyta</taxon>
        <taxon>Embryophyta</taxon>
        <taxon>Tracheophyta</taxon>
        <taxon>Spermatophyta</taxon>
        <taxon>Magnoliopsida</taxon>
        <taxon>eudicotyledons</taxon>
        <taxon>Gunneridae</taxon>
        <taxon>Pentapetalae</taxon>
        <taxon>rosids</taxon>
        <taxon>malvids</taxon>
        <taxon>Malvales</taxon>
        <taxon>Malvaceae</taxon>
        <taxon>Helicteroideae</taxon>
        <taxon>Durio</taxon>
    </lineage>
</organism>
<proteinExistence type="predicted"/>
<dbReference type="InterPro" id="IPR046357">
    <property type="entry name" value="PPIase_dom_sf"/>
</dbReference>
<name>A0A6P5WKL9_DURZI</name>
<reference evidence="8" key="1">
    <citation type="submission" date="2025-08" db="UniProtKB">
        <authorList>
            <consortium name="RefSeq"/>
        </authorList>
    </citation>
    <scope>IDENTIFICATION</scope>
    <source>
        <tissue evidence="8">Fruit stalk</tissue>
    </source>
</reference>
<evidence type="ECO:0000256" key="1">
    <source>
        <dbReference type="ARBA" id="ARBA00000971"/>
    </source>
</evidence>
<evidence type="ECO:0000313" key="7">
    <source>
        <dbReference type="Proteomes" id="UP000515121"/>
    </source>
</evidence>
<keyword evidence="4 5" id="KW-0413">Isomerase</keyword>
<comment type="catalytic activity">
    <reaction evidence="1 5">
        <text>[protein]-peptidylproline (omega=180) = [protein]-peptidylproline (omega=0)</text>
        <dbReference type="Rhea" id="RHEA:16237"/>
        <dbReference type="Rhea" id="RHEA-COMP:10747"/>
        <dbReference type="Rhea" id="RHEA-COMP:10748"/>
        <dbReference type="ChEBI" id="CHEBI:83833"/>
        <dbReference type="ChEBI" id="CHEBI:83834"/>
        <dbReference type="EC" id="5.2.1.8"/>
    </reaction>
</comment>
<dbReference type="Proteomes" id="UP000515121">
    <property type="component" value="Unplaced"/>
</dbReference>
<dbReference type="GO" id="GO:0003755">
    <property type="term" value="F:peptidyl-prolyl cis-trans isomerase activity"/>
    <property type="evidence" value="ECO:0007669"/>
    <property type="project" value="UniProtKB-KW"/>
</dbReference>
<dbReference type="RefSeq" id="XP_022716675.1">
    <property type="nucleotide sequence ID" value="XM_022860940.1"/>
</dbReference>
<keyword evidence="7" id="KW-1185">Reference proteome</keyword>
<dbReference type="EC" id="5.2.1.8" evidence="2 5"/>
<dbReference type="Pfam" id="PF00254">
    <property type="entry name" value="FKBP_C"/>
    <property type="match status" value="1"/>
</dbReference>
<evidence type="ECO:0000313" key="8">
    <source>
        <dbReference type="RefSeq" id="XP_022716675.1"/>
    </source>
</evidence>
<dbReference type="GeneID" id="111275554"/>
<evidence type="ECO:0000256" key="4">
    <source>
        <dbReference type="ARBA" id="ARBA00023235"/>
    </source>
</evidence>
<gene>
    <name evidence="8" type="primary">LOC111275554</name>
</gene>
<feature type="domain" description="PPIase FKBP-type" evidence="6">
    <location>
        <begin position="93"/>
        <end position="168"/>
    </location>
</feature>
<sequence length="223" mass="24840">MQLQALSFRTLVQLPCFFNLPPSKQPKDVMTRHLHNRHPSVTVKSLPRRVLLQLMGFGPISLCIYPVCAAPMQEMKDPEVIRVQDFEATQWGENSSTVDQFSGESSPVTLPLDENQIIKGLKDVLTGMRVGGKRRALIPPSVGYIKENLEPIPDEVSLPVLLIMLSSELSSSPSFGFISILEPAISLHSDSLCRNQVFNKAFSHQVIYFCYILLLSTAVWSSA</sequence>
<accession>A0A6P5WKL9</accession>
<evidence type="ECO:0000256" key="5">
    <source>
        <dbReference type="PROSITE-ProRule" id="PRU00277"/>
    </source>
</evidence>
<evidence type="ECO:0000256" key="2">
    <source>
        <dbReference type="ARBA" id="ARBA00013194"/>
    </source>
</evidence>
<dbReference type="Gene3D" id="3.10.50.40">
    <property type="match status" value="1"/>
</dbReference>
<keyword evidence="3 5" id="KW-0697">Rotamase</keyword>
<dbReference type="PANTHER" id="PTHR43811:SF26">
    <property type="entry name" value="PEPTIDYL-PROLYL CIS-TRANS ISOMERASE FKBP16-1, CHLOROPLASTIC"/>
    <property type="match status" value="1"/>
</dbReference>
<dbReference type="AlphaFoldDB" id="A0A6P5WKL9"/>